<keyword evidence="8" id="KW-1185">Reference proteome</keyword>
<dbReference type="GO" id="GO:0006633">
    <property type="term" value="P:fatty acid biosynthetic process"/>
    <property type="evidence" value="ECO:0007669"/>
    <property type="project" value="TreeGrafter"/>
</dbReference>
<dbReference type="EC" id="2.3.1.39" evidence="4"/>
<dbReference type="Gene3D" id="3.40.366.10">
    <property type="entry name" value="Malonyl-Coenzyme A Acyl Carrier Protein, domain 2"/>
    <property type="match status" value="1"/>
</dbReference>
<dbReference type="Pfam" id="PF00698">
    <property type="entry name" value="Acyl_transf_1"/>
    <property type="match status" value="1"/>
</dbReference>
<evidence type="ECO:0000313" key="8">
    <source>
        <dbReference type="Proteomes" id="UP001205919"/>
    </source>
</evidence>
<evidence type="ECO:0000259" key="6">
    <source>
        <dbReference type="SMART" id="SM00827"/>
    </source>
</evidence>
<dbReference type="InterPro" id="IPR004410">
    <property type="entry name" value="Malonyl_CoA-ACP_transAc_FabD"/>
</dbReference>
<dbReference type="InterPro" id="IPR001227">
    <property type="entry name" value="Ac_transferase_dom_sf"/>
</dbReference>
<evidence type="ECO:0000313" key="7">
    <source>
        <dbReference type="EMBL" id="MCQ4814652.1"/>
    </source>
</evidence>
<organism evidence="7 8">
    <name type="scientific">Cloacibacillus evryensis</name>
    <dbReference type="NCBI Taxonomy" id="508460"/>
    <lineage>
        <taxon>Bacteria</taxon>
        <taxon>Thermotogati</taxon>
        <taxon>Synergistota</taxon>
        <taxon>Synergistia</taxon>
        <taxon>Synergistales</taxon>
        <taxon>Synergistaceae</taxon>
        <taxon>Cloacibacillus</taxon>
    </lineage>
</organism>
<dbReference type="InterPro" id="IPR024925">
    <property type="entry name" value="Malonyl_CoA-ACP_transAc"/>
</dbReference>
<dbReference type="InterPro" id="IPR014043">
    <property type="entry name" value="Acyl_transferase_dom"/>
</dbReference>
<evidence type="ECO:0000256" key="3">
    <source>
        <dbReference type="ARBA" id="ARBA00048462"/>
    </source>
</evidence>
<proteinExistence type="inferred from homology"/>
<dbReference type="PANTHER" id="PTHR42681:SF1">
    <property type="entry name" value="MALONYL-COA-ACYL CARRIER PROTEIN TRANSACYLASE, MITOCHONDRIAL"/>
    <property type="match status" value="1"/>
</dbReference>
<dbReference type="EMBL" id="JANFYT010000018">
    <property type="protein sequence ID" value="MCQ4814652.1"/>
    <property type="molecule type" value="Genomic_DNA"/>
</dbReference>
<dbReference type="Gene3D" id="3.30.70.250">
    <property type="entry name" value="Malonyl-CoA ACP transacylase, ACP-binding"/>
    <property type="match status" value="1"/>
</dbReference>
<protein>
    <recommendedName>
        <fullName evidence="4">Malonyl CoA-acyl carrier protein transacylase</fullName>
        <ecNumber evidence="4">2.3.1.39</ecNumber>
    </recommendedName>
</protein>
<dbReference type="SUPFAM" id="SSF52151">
    <property type="entry name" value="FabD/lysophospholipase-like"/>
    <property type="match status" value="1"/>
</dbReference>
<sequence length="312" mass="34358">MRKIAFLFPGGGAQAVGMMKDLYDAYPEAQKAFDDADRVLGRSISDLTFSGDENELALIHNMQPCMLTSEIAAYSVLRSLGIQSSMTAGFSLGEWTALVVSGVISYEQALRLSQLRADYMRDSVQPGEGGMAVIFGKTEEDVLELCNELGGISPSNYTCPGQVTVSGKLSSIKKLMEMKERAEIAAHQVLVDIPSHCELMRPASEKLALEIEKTKFFAPEIPIVMNVTAGITTNPDDIKRNLIEQLVKPVRFQQSIELMLDNGVNTFIEIGPGDVLTRFVSKISKNRHIDAEPLNVMDIETLHETLECLKVR</sequence>
<dbReference type="GO" id="GO:0004314">
    <property type="term" value="F:[acyl-carrier-protein] S-malonyltransferase activity"/>
    <property type="evidence" value="ECO:0007669"/>
    <property type="project" value="UniProtKB-EC"/>
</dbReference>
<feature type="active site" evidence="5">
    <location>
        <position position="91"/>
    </location>
</feature>
<dbReference type="GO" id="GO:0005829">
    <property type="term" value="C:cytosol"/>
    <property type="evidence" value="ECO:0007669"/>
    <property type="project" value="TreeGrafter"/>
</dbReference>
<dbReference type="PANTHER" id="PTHR42681">
    <property type="entry name" value="MALONYL-COA-ACYL CARRIER PROTEIN TRANSACYLASE, MITOCHONDRIAL"/>
    <property type="match status" value="1"/>
</dbReference>
<dbReference type="NCBIfam" id="TIGR00128">
    <property type="entry name" value="fabD"/>
    <property type="match status" value="1"/>
</dbReference>
<dbReference type="InterPro" id="IPR016036">
    <property type="entry name" value="Malonyl_transacylase_ACP-bd"/>
</dbReference>
<accession>A0AAW5K423</accession>
<feature type="domain" description="Malonyl-CoA:ACP transacylase (MAT)" evidence="6">
    <location>
        <begin position="7"/>
        <end position="289"/>
    </location>
</feature>
<dbReference type="Proteomes" id="UP001205919">
    <property type="component" value="Unassembled WGS sequence"/>
</dbReference>
<evidence type="ECO:0000256" key="5">
    <source>
        <dbReference type="PIRSR" id="PIRSR000446-1"/>
    </source>
</evidence>
<gene>
    <name evidence="7" type="primary">fabD</name>
    <name evidence="7" type="ORF">NE630_09450</name>
</gene>
<comment type="caution">
    <text evidence="7">The sequence shown here is derived from an EMBL/GenBank/DDBJ whole genome shotgun (WGS) entry which is preliminary data.</text>
</comment>
<reference evidence="7 8" key="1">
    <citation type="submission" date="2022-06" db="EMBL/GenBank/DDBJ databases">
        <title>Isolation of gut microbiota from human fecal samples.</title>
        <authorList>
            <person name="Pamer E.G."/>
            <person name="Barat B."/>
            <person name="Waligurski E."/>
            <person name="Medina S."/>
            <person name="Paddock L."/>
            <person name="Mostad J."/>
        </authorList>
    </citation>
    <scope>NUCLEOTIDE SEQUENCE [LARGE SCALE GENOMIC DNA]</scope>
    <source>
        <strain evidence="7 8">DFI.9.90</strain>
    </source>
</reference>
<dbReference type="InterPro" id="IPR050858">
    <property type="entry name" value="Mal-CoA-ACP_Trans/PKS_FabD"/>
</dbReference>
<dbReference type="SMART" id="SM00827">
    <property type="entry name" value="PKS_AT"/>
    <property type="match status" value="1"/>
</dbReference>
<evidence type="ECO:0000256" key="1">
    <source>
        <dbReference type="ARBA" id="ARBA00022679"/>
    </source>
</evidence>
<keyword evidence="1 4" id="KW-0808">Transferase</keyword>
<dbReference type="AlphaFoldDB" id="A0AAW5K423"/>
<dbReference type="InterPro" id="IPR016035">
    <property type="entry name" value="Acyl_Trfase/lysoPLipase"/>
</dbReference>
<evidence type="ECO:0000256" key="2">
    <source>
        <dbReference type="ARBA" id="ARBA00023315"/>
    </source>
</evidence>
<dbReference type="SUPFAM" id="SSF55048">
    <property type="entry name" value="Probable ACP-binding domain of malonyl-CoA ACP transacylase"/>
    <property type="match status" value="1"/>
</dbReference>
<comment type="similarity">
    <text evidence="4">Belongs to the fabD family.</text>
</comment>
<keyword evidence="2 4" id="KW-0012">Acyltransferase</keyword>
<evidence type="ECO:0000256" key="4">
    <source>
        <dbReference type="PIRNR" id="PIRNR000446"/>
    </source>
</evidence>
<name>A0AAW5K423_9BACT</name>
<comment type="catalytic activity">
    <reaction evidence="3 4">
        <text>holo-[ACP] + malonyl-CoA = malonyl-[ACP] + CoA</text>
        <dbReference type="Rhea" id="RHEA:41792"/>
        <dbReference type="Rhea" id="RHEA-COMP:9623"/>
        <dbReference type="Rhea" id="RHEA-COMP:9685"/>
        <dbReference type="ChEBI" id="CHEBI:57287"/>
        <dbReference type="ChEBI" id="CHEBI:57384"/>
        <dbReference type="ChEBI" id="CHEBI:64479"/>
        <dbReference type="ChEBI" id="CHEBI:78449"/>
        <dbReference type="EC" id="2.3.1.39"/>
    </reaction>
</comment>
<dbReference type="RefSeq" id="WP_256181985.1">
    <property type="nucleotide sequence ID" value="NZ_JANFYT010000018.1"/>
</dbReference>
<feature type="active site" evidence="5">
    <location>
        <position position="196"/>
    </location>
</feature>
<dbReference type="PIRSF" id="PIRSF000446">
    <property type="entry name" value="Mct"/>
    <property type="match status" value="1"/>
</dbReference>